<dbReference type="GO" id="GO:0016628">
    <property type="term" value="F:oxidoreductase activity, acting on the CH-CH group of donors, NAD or NADP as acceptor"/>
    <property type="evidence" value="ECO:0007669"/>
    <property type="project" value="InterPro"/>
</dbReference>
<dbReference type="Proteomes" id="UP000002274">
    <property type="component" value="Chromosome"/>
</dbReference>
<name>A2C7Q1_PROM3</name>
<dbReference type="PANTHER" id="PTHR42685:SF22">
    <property type="entry name" value="CONDITIONED MEDIUM FACTOR RECEPTOR 1"/>
    <property type="match status" value="1"/>
</dbReference>
<organism evidence="1 2">
    <name type="scientific">Prochlorococcus marinus (strain MIT 9303)</name>
    <dbReference type="NCBI Taxonomy" id="59922"/>
    <lineage>
        <taxon>Bacteria</taxon>
        <taxon>Bacillati</taxon>
        <taxon>Cyanobacteriota</taxon>
        <taxon>Cyanophyceae</taxon>
        <taxon>Synechococcales</taxon>
        <taxon>Prochlorococcaceae</taxon>
        <taxon>Prochlorococcus</taxon>
    </lineage>
</organism>
<dbReference type="PRINTS" id="PR00368">
    <property type="entry name" value="FADPNR"/>
</dbReference>
<dbReference type="PANTHER" id="PTHR42685">
    <property type="entry name" value="GERANYLGERANYL DIPHOSPHATE REDUCTASE"/>
    <property type="match status" value="1"/>
</dbReference>
<dbReference type="KEGG" id="pmf:P9303_07601"/>
<dbReference type="Gene3D" id="3.50.50.60">
    <property type="entry name" value="FAD/NAD(P)-binding domain"/>
    <property type="match status" value="1"/>
</dbReference>
<protein>
    <submittedName>
        <fullName evidence="1">NAD binding site</fullName>
    </submittedName>
</protein>
<evidence type="ECO:0000313" key="1">
    <source>
        <dbReference type="EMBL" id="ABM77511.1"/>
    </source>
</evidence>
<gene>
    <name evidence="1" type="primary">fixC</name>
    <name evidence="1" type="ordered locus">P9303_07601</name>
</gene>
<dbReference type="NCBIfam" id="TIGR02032">
    <property type="entry name" value="GG-red-SF"/>
    <property type="match status" value="1"/>
</dbReference>
<dbReference type="BioCyc" id="PMAR59922:G1G80-692-MONOMER"/>
<sequence length="375" mass="40574">MSTRDVLVIGAGAAGSAAAFHLAAAGQRVTLLEQNAHQTIKPCGGGMAAAVQEWFPFDLQSVVDEVIERVEFSWQLSDHVVADLQDSAPFWIVRREKLDALLTSHAIDAGAELLQPFRVKSLQRQEGVWQVTADDGRQLEARAVVVANGSQSAWPEALGLGPKTLHHASTMSVRLEGRGNLKTGSARFEFGLVHHGFAWAFPLAGGVNVGVGTFIGRNAADSDAVLEQLLPSLGFAPQAGKRQEASLRVWNGHQALHGDGVIAVGDAASLCDPFLAEGLRPALMSGCEAARCLNHWLNGDSNNLADYSQTMRQRWGDSMAWGKRIAQVFYRFPKVGYQLGIKRPTAPQRIAQILSGEMGYGDIAQRVIKRLLLQR</sequence>
<dbReference type="RefSeq" id="WP_011825425.1">
    <property type="nucleotide sequence ID" value="NC_008820.1"/>
</dbReference>
<reference evidence="1 2" key="1">
    <citation type="journal article" date="2007" name="PLoS Genet.">
        <title>Patterns and implications of gene gain and loss in the evolution of Prochlorococcus.</title>
        <authorList>
            <person name="Kettler G.C."/>
            <person name="Martiny A.C."/>
            <person name="Huang K."/>
            <person name="Zucker J."/>
            <person name="Coleman M.L."/>
            <person name="Rodrigue S."/>
            <person name="Chen F."/>
            <person name="Lapidus A."/>
            <person name="Ferriera S."/>
            <person name="Johnson J."/>
            <person name="Steglich C."/>
            <person name="Church G.M."/>
            <person name="Richardson P."/>
            <person name="Chisholm S.W."/>
        </authorList>
    </citation>
    <scope>NUCLEOTIDE SEQUENCE [LARGE SCALE GENOMIC DNA]</scope>
    <source>
        <strain evidence="1 2">MIT 9303</strain>
    </source>
</reference>
<dbReference type="InterPro" id="IPR011777">
    <property type="entry name" value="Geranylgeranyl_Rdtase_fam"/>
</dbReference>
<accession>A2C7Q1</accession>
<dbReference type="STRING" id="59922.P9303_07601"/>
<dbReference type="Pfam" id="PF05834">
    <property type="entry name" value="Lycopene_cycl"/>
    <property type="match status" value="1"/>
</dbReference>
<dbReference type="HOGENOM" id="CLU_024648_5_0_3"/>
<dbReference type="EMBL" id="CP000554">
    <property type="protein sequence ID" value="ABM77511.1"/>
    <property type="molecule type" value="Genomic_DNA"/>
</dbReference>
<proteinExistence type="predicted"/>
<dbReference type="InterPro" id="IPR050407">
    <property type="entry name" value="Geranylgeranyl_reductase"/>
</dbReference>
<dbReference type="AlphaFoldDB" id="A2C7Q1"/>
<dbReference type="SUPFAM" id="SSF51905">
    <property type="entry name" value="FAD/NAD(P)-binding domain"/>
    <property type="match status" value="1"/>
</dbReference>
<dbReference type="PRINTS" id="PR00469">
    <property type="entry name" value="PNDRDTASEII"/>
</dbReference>
<evidence type="ECO:0000313" key="2">
    <source>
        <dbReference type="Proteomes" id="UP000002274"/>
    </source>
</evidence>
<dbReference type="InterPro" id="IPR036188">
    <property type="entry name" value="FAD/NAD-bd_sf"/>
</dbReference>